<keyword evidence="1" id="KW-0472">Membrane</keyword>
<protein>
    <submittedName>
        <fullName evidence="2">Uncharacterized protein</fullName>
    </submittedName>
</protein>
<dbReference type="EMBL" id="UINC01015600">
    <property type="protein sequence ID" value="SVA65577.1"/>
    <property type="molecule type" value="Genomic_DNA"/>
</dbReference>
<organism evidence="2">
    <name type="scientific">marine metagenome</name>
    <dbReference type="NCBI Taxonomy" id="408172"/>
    <lineage>
        <taxon>unclassified sequences</taxon>
        <taxon>metagenomes</taxon>
        <taxon>ecological metagenomes</taxon>
    </lineage>
</organism>
<sequence length="154" mass="17614">MIICYTFMLFNSVNLFITGLSGYFQFSIFGADHTRFALFTILIFIITETIVMYFFISTGKGIKEALGKGLGETILWDQEKRLKRKLFPQLMLTIFLVCTVFILGGAVDTQTSFAWLHGPLFLLAFIHHIWTLVVKNNSFKEQVAIISELEPETD</sequence>
<feature type="transmembrane region" description="Helical" evidence="1">
    <location>
        <begin position="113"/>
        <end position="133"/>
    </location>
</feature>
<feature type="transmembrane region" description="Helical" evidence="1">
    <location>
        <begin position="36"/>
        <end position="56"/>
    </location>
</feature>
<keyword evidence="1" id="KW-0812">Transmembrane</keyword>
<gene>
    <name evidence="2" type="ORF">METZ01_LOCUS118431</name>
</gene>
<accession>A0A381XMZ2</accession>
<dbReference type="AlphaFoldDB" id="A0A381XMZ2"/>
<evidence type="ECO:0000313" key="2">
    <source>
        <dbReference type="EMBL" id="SVA65577.1"/>
    </source>
</evidence>
<keyword evidence="1" id="KW-1133">Transmembrane helix</keyword>
<feature type="transmembrane region" description="Helical" evidence="1">
    <location>
        <begin position="86"/>
        <end position="107"/>
    </location>
</feature>
<reference evidence="2" key="1">
    <citation type="submission" date="2018-05" db="EMBL/GenBank/DDBJ databases">
        <authorList>
            <person name="Lanie J.A."/>
            <person name="Ng W.-L."/>
            <person name="Kazmierczak K.M."/>
            <person name="Andrzejewski T.M."/>
            <person name="Davidsen T.M."/>
            <person name="Wayne K.J."/>
            <person name="Tettelin H."/>
            <person name="Glass J.I."/>
            <person name="Rusch D."/>
            <person name="Podicherti R."/>
            <person name="Tsui H.-C.T."/>
            <person name="Winkler M.E."/>
        </authorList>
    </citation>
    <scope>NUCLEOTIDE SEQUENCE</scope>
</reference>
<proteinExistence type="predicted"/>
<evidence type="ECO:0000256" key="1">
    <source>
        <dbReference type="SAM" id="Phobius"/>
    </source>
</evidence>
<feature type="transmembrane region" description="Helical" evidence="1">
    <location>
        <begin position="7"/>
        <end position="24"/>
    </location>
</feature>
<name>A0A381XMZ2_9ZZZZ</name>